<dbReference type="Gene3D" id="3.30.40.10">
    <property type="entry name" value="Zinc/RING finger domain, C3HC4 (zinc finger)"/>
    <property type="match status" value="1"/>
</dbReference>
<dbReference type="Pfam" id="PF15966">
    <property type="entry name" value="F-box_4"/>
    <property type="match status" value="1"/>
</dbReference>
<dbReference type="InterPro" id="IPR001810">
    <property type="entry name" value="F-box_dom"/>
</dbReference>
<protein>
    <submittedName>
        <fullName evidence="10">F-box only protein 30-like</fullName>
    </submittedName>
</protein>
<dbReference type="PROSITE" id="PS50145">
    <property type="entry name" value="ZF_TRAF"/>
    <property type="match status" value="1"/>
</dbReference>
<dbReference type="PANTHER" id="PTHR15933">
    <property type="entry name" value="PROTEIN CBG16327"/>
    <property type="match status" value="1"/>
</dbReference>
<dbReference type="FunCoup" id="A0A6P8HFP3">
    <property type="interactions" value="1080"/>
</dbReference>
<evidence type="ECO:0000256" key="2">
    <source>
        <dbReference type="ARBA" id="ARBA00022771"/>
    </source>
</evidence>
<evidence type="ECO:0000259" key="7">
    <source>
        <dbReference type="PROSITE" id="PS50145"/>
    </source>
</evidence>
<dbReference type="Proteomes" id="UP000515163">
    <property type="component" value="Unplaced"/>
</dbReference>
<dbReference type="GeneID" id="116290830"/>
<evidence type="ECO:0000313" key="9">
    <source>
        <dbReference type="Proteomes" id="UP000515163"/>
    </source>
</evidence>
<proteinExistence type="predicted"/>
<sequence>MDTESHEHCSTCIKQNCSTTKICGMVYCPSRCCSRMHRCKLEDHMFICPNEIVPCSNAGYGCPMKIQRDKIGKHLAVCPASNVFCTMEWNRYPLYSKSRLSWVPFFQPNPVLVKGQLDVELALRDQKVLEDVFKKRLRKGKAKVDILRLNNQRSSSLNQEKDSERNHRQLNSQIDMALALSSLEYQLKPLKQNIESQENNPNSGDDILRVNDEPWKTNATESNSDIFIQNTADEREKISSDDGFSQLDSRTGELRFDNLSSTRGCEESCESCVPDNEKCSKIQEDILLSPETISGCFQSRGKDGDHVDDLSSVAGQDECSQVDNVESEKIFYKPPRFVDIYLEEPLGLNVMLETLPKFQKQLPMYSIPCNQVLRRNEYGSHFKNVHGEIHGGLNGWLEHRCPLAQYGCTFIHHRLLPGNQCGQVVFNQDLGSFGIRPCMQDPQKPKDYCPHQVYDETDTDFLISLPIEILETIAEMLDSFSLCNLSRTSKTLREVCQRIVEKKGMVTLQWEKRIYDDGQWSWQVRQKKWFFSTSFSAVDNWIHSNSPGMAAHMEKCRFFDHYVSTHKQFCYHLQENEGSNSSKQDDNLTPLNINVERRSLALLNLQELNSEARVCLY</sequence>
<evidence type="ECO:0000259" key="8">
    <source>
        <dbReference type="PROSITE" id="PS50181"/>
    </source>
</evidence>
<accession>A0A6P8HFP3</accession>
<feature type="region of interest" description="Disordered" evidence="6">
    <location>
        <begin position="194"/>
        <end position="229"/>
    </location>
</feature>
<dbReference type="GO" id="GO:0008270">
    <property type="term" value="F:zinc ion binding"/>
    <property type="evidence" value="ECO:0007669"/>
    <property type="project" value="UniProtKB-KW"/>
</dbReference>
<evidence type="ECO:0000313" key="10">
    <source>
        <dbReference type="RefSeq" id="XP_031553798.1"/>
    </source>
</evidence>
<dbReference type="AlphaFoldDB" id="A0A6P8HFP3"/>
<dbReference type="OrthoDB" id="5918172at2759"/>
<dbReference type="InterPro" id="IPR036047">
    <property type="entry name" value="F-box-like_dom_sf"/>
</dbReference>
<dbReference type="InterPro" id="IPR031890">
    <property type="entry name" value="Fbxo30/Fbxo40"/>
</dbReference>
<dbReference type="KEGG" id="aten:116290830"/>
<feature type="compositionally biased region" description="Basic and acidic residues" evidence="6">
    <location>
        <begin position="206"/>
        <end position="215"/>
    </location>
</feature>
<evidence type="ECO:0000256" key="5">
    <source>
        <dbReference type="PROSITE-ProRule" id="PRU00207"/>
    </source>
</evidence>
<dbReference type="PANTHER" id="PTHR15933:SF20">
    <property type="entry name" value="F-BOX DOMAIN-CONTAINING PROTEIN"/>
    <property type="match status" value="1"/>
</dbReference>
<dbReference type="Gene3D" id="1.20.1280.50">
    <property type="match status" value="1"/>
</dbReference>
<evidence type="ECO:0000256" key="1">
    <source>
        <dbReference type="ARBA" id="ARBA00022723"/>
    </source>
</evidence>
<dbReference type="GO" id="GO:0061630">
    <property type="term" value="F:ubiquitin protein ligase activity"/>
    <property type="evidence" value="ECO:0007669"/>
    <property type="project" value="InterPro"/>
</dbReference>
<evidence type="ECO:0000256" key="6">
    <source>
        <dbReference type="SAM" id="MobiDB-lite"/>
    </source>
</evidence>
<dbReference type="InterPro" id="IPR043013">
    <property type="entry name" value="Znf_TRAF_N"/>
</dbReference>
<dbReference type="PROSITE" id="PS50181">
    <property type="entry name" value="FBOX"/>
    <property type="match status" value="1"/>
</dbReference>
<dbReference type="SUPFAM" id="SSF81383">
    <property type="entry name" value="F-box domain"/>
    <property type="match status" value="1"/>
</dbReference>
<dbReference type="Pfam" id="PF15965">
    <property type="entry name" value="zf-TRAF_2"/>
    <property type="match status" value="1"/>
</dbReference>
<dbReference type="SMART" id="SM00256">
    <property type="entry name" value="FBOX"/>
    <property type="match status" value="1"/>
</dbReference>
<feature type="domain" description="TRAF-type" evidence="7">
    <location>
        <begin position="44"/>
        <end position="86"/>
    </location>
</feature>
<organism evidence="9 10">
    <name type="scientific">Actinia tenebrosa</name>
    <name type="common">Australian red waratah sea anemone</name>
    <dbReference type="NCBI Taxonomy" id="6105"/>
    <lineage>
        <taxon>Eukaryota</taxon>
        <taxon>Metazoa</taxon>
        <taxon>Cnidaria</taxon>
        <taxon>Anthozoa</taxon>
        <taxon>Hexacorallia</taxon>
        <taxon>Actiniaria</taxon>
        <taxon>Actiniidae</taxon>
        <taxon>Actinia</taxon>
    </lineage>
</organism>
<keyword evidence="1 5" id="KW-0479">Metal-binding</keyword>
<dbReference type="InterPro" id="IPR001293">
    <property type="entry name" value="Znf_TRAF"/>
</dbReference>
<gene>
    <name evidence="10" type="primary">LOC116290830</name>
</gene>
<feature type="domain" description="F-box" evidence="8">
    <location>
        <begin position="459"/>
        <end position="513"/>
    </location>
</feature>
<name>A0A6P8HFP3_ACTTE</name>
<dbReference type="Gene3D" id="3.30.40.150">
    <property type="entry name" value="TRAF-like zinc-finger, N-terminal subdomain"/>
    <property type="match status" value="1"/>
</dbReference>
<reference evidence="10" key="1">
    <citation type="submission" date="2025-08" db="UniProtKB">
        <authorList>
            <consortium name="RefSeq"/>
        </authorList>
    </citation>
    <scope>IDENTIFICATION</scope>
    <source>
        <tissue evidence="10">Tentacle</tissue>
    </source>
</reference>
<feature type="compositionally biased region" description="Polar residues" evidence="6">
    <location>
        <begin position="217"/>
        <end position="229"/>
    </location>
</feature>
<dbReference type="SUPFAM" id="SSF49599">
    <property type="entry name" value="TRAF domain-like"/>
    <property type="match status" value="1"/>
</dbReference>
<dbReference type="RefSeq" id="XP_031553798.1">
    <property type="nucleotide sequence ID" value="XM_031697938.1"/>
</dbReference>
<feature type="compositionally biased region" description="Polar residues" evidence="6">
    <location>
        <begin position="194"/>
        <end position="203"/>
    </location>
</feature>
<feature type="zinc finger region" description="TRAF-type" evidence="5">
    <location>
        <begin position="44"/>
        <end position="86"/>
    </location>
</feature>
<keyword evidence="9" id="KW-1185">Reference proteome</keyword>
<dbReference type="InParanoid" id="A0A6P8HFP3"/>
<keyword evidence="2 5" id="KW-0863">Zinc-finger</keyword>
<evidence type="ECO:0000256" key="3">
    <source>
        <dbReference type="ARBA" id="ARBA00022786"/>
    </source>
</evidence>
<keyword evidence="3" id="KW-0833">Ubl conjugation pathway</keyword>
<dbReference type="InterPro" id="IPR013083">
    <property type="entry name" value="Znf_RING/FYVE/PHD"/>
</dbReference>
<evidence type="ECO:0000256" key="4">
    <source>
        <dbReference type="ARBA" id="ARBA00022833"/>
    </source>
</evidence>
<keyword evidence="4 5" id="KW-0862">Zinc</keyword>